<evidence type="ECO:0000313" key="4">
    <source>
        <dbReference type="EMBL" id="WXA04126.1"/>
    </source>
</evidence>
<dbReference type="InterPro" id="IPR037682">
    <property type="entry name" value="TonB_C"/>
</dbReference>
<dbReference type="Proteomes" id="UP001368318">
    <property type="component" value="Chromosome"/>
</dbReference>
<evidence type="ECO:0000313" key="6">
    <source>
        <dbReference type="Proteomes" id="UP001368318"/>
    </source>
</evidence>
<proteinExistence type="predicted"/>
<protein>
    <submittedName>
        <fullName evidence="4">M56 family metallopeptidase</fullName>
    </submittedName>
</protein>
<dbReference type="EMBL" id="CP136925">
    <property type="protein sequence ID" value="WXA13456.1"/>
    <property type="molecule type" value="Genomic_DNA"/>
</dbReference>
<dbReference type="PANTHER" id="PTHR34978">
    <property type="entry name" value="POSSIBLE SENSOR-TRANSDUCER PROTEIN BLAR"/>
    <property type="match status" value="1"/>
</dbReference>
<evidence type="ECO:0000259" key="3">
    <source>
        <dbReference type="Pfam" id="PF05569"/>
    </source>
</evidence>
<dbReference type="KEGG" id="mcaa:R3L15_00955"/>
<accession>A0AAU6P2C1</accession>
<dbReference type="Pfam" id="PF03544">
    <property type="entry name" value="TonB_C"/>
    <property type="match status" value="1"/>
</dbReference>
<dbReference type="GO" id="GO:0055085">
    <property type="term" value="P:transmembrane transport"/>
    <property type="evidence" value="ECO:0007669"/>
    <property type="project" value="InterPro"/>
</dbReference>
<dbReference type="AlphaFoldDB" id="A0AAU6P2C1"/>
<dbReference type="EMBL" id="CP136924">
    <property type="protein sequence ID" value="WXA04126.1"/>
    <property type="molecule type" value="Genomic_DNA"/>
</dbReference>
<reference evidence="4 6" key="1">
    <citation type="submission" date="2023-10" db="EMBL/GenBank/DDBJ databases">
        <title>Culture-based analysis of two novel bacteria associated with mangrove crab gills.</title>
        <authorList>
            <person name="Yang X."/>
            <person name="Garuglieri E."/>
            <person name="Van Goethem M.W."/>
            <person name="Fusi M."/>
            <person name="Marasco R."/>
            <person name="Daffonchio D.G."/>
        </authorList>
    </citation>
    <scope>NUCLEOTIDE SEQUENCE [LARGE SCALE GENOMIC DNA]</scope>
    <source>
        <strain evidence="5">UG2-1</strain>
        <strain evidence="4">UG2-2</strain>
        <strain evidence="6">UG2_2</strain>
    </source>
</reference>
<feature type="domain" description="TonB C-terminal" evidence="2">
    <location>
        <begin position="369"/>
        <end position="430"/>
    </location>
</feature>
<dbReference type="SUPFAM" id="SSF74653">
    <property type="entry name" value="TolA/TonB C-terminal domain"/>
    <property type="match status" value="1"/>
</dbReference>
<keyword evidence="6" id="KW-1185">Reference proteome</keyword>
<feature type="transmembrane region" description="Helical" evidence="1">
    <location>
        <begin position="57"/>
        <end position="77"/>
    </location>
</feature>
<dbReference type="PANTHER" id="PTHR34978:SF3">
    <property type="entry name" value="SLR0241 PROTEIN"/>
    <property type="match status" value="1"/>
</dbReference>
<evidence type="ECO:0000259" key="2">
    <source>
        <dbReference type="Pfam" id="PF03544"/>
    </source>
</evidence>
<name>A0AAU6P2C1_9FLAO</name>
<dbReference type="InterPro" id="IPR008756">
    <property type="entry name" value="Peptidase_M56"/>
</dbReference>
<dbReference type="Gene3D" id="3.30.1150.10">
    <property type="match status" value="1"/>
</dbReference>
<evidence type="ECO:0000256" key="1">
    <source>
        <dbReference type="SAM" id="Phobius"/>
    </source>
</evidence>
<dbReference type="RefSeq" id="WP_338732699.1">
    <property type="nucleotide sequence ID" value="NZ_CP136924.1"/>
</dbReference>
<organism evidence="4 6">
    <name type="scientific">Mangrovimonas cancribranchiae</name>
    <dbReference type="NCBI Taxonomy" id="3080055"/>
    <lineage>
        <taxon>Bacteria</taxon>
        <taxon>Pseudomonadati</taxon>
        <taxon>Bacteroidota</taxon>
        <taxon>Flavobacteriia</taxon>
        <taxon>Flavobacteriales</taxon>
        <taxon>Flavobacteriaceae</taxon>
        <taxon>Mangrovimonas</taxon>
    </lineage>
</organism>
<keyword evidence="1" id="KW-1133">Transmembrane helix</keyword>
<keyword evidence="1" id="KW-0812">Transmembrane</keyword>
<keyword evidence="1" id="KW-0472">Membrane</keyword>
<feature type="domain" description="Peptidase M56" evidence="3">
    <location>
        <begin position="121"/>
        <end position="219"/>
    </location>
</feature>
<sequence>MLLSFLIPIIKIEPFQAAVAKQNLVLLPEVLIGNKTPIILNEVLLESNQVVGFSWSWSYLFVLGSSIMLLIFLGKLFKIIALYRQGIKQKVNNITIVKLNHSNAAFSFFNIIFIGDLVELQERESILQHELIHVKQRHSLDMVFFEILKIGLWFNPMVYIYQQRISNIHEFIADKEIANHEGKKQYYLNLLSKIFDTKKIAFINTFFKQSLIKKRIVMLQKSKSKQIKLVKYALLLPVIFSMLVYSSCSNENLNNQKHNQEVSIMENIDALKESIAAKGEMTPEEEKAFKALVVLISDEGLNHDYYEEVSDVVEIPFGIVENVPVYPGCESLESKNEVIKCMHQNITKFVGDNFNTKVSKGLGLEGNQRIMVTFKIDTQGNVTAVKARAAHKALQEEAERVVSLLPKMKPGEQKGKKVTVPYALPIMFALDE</sequence>
<gene>
    <name evidence="5" type="ORF">R3L15_00955</name>
    <name evidence="4" type="ORF">R3L16_06440</name>
</gene>
<dbReference type="Pfam" id="PF05569">
    <property type="entry name" value="Peptidase_M56"/>
    <property type="match status" value="1"/>
</dbReference>
<dbReference type="InterPro" id="IPR052173">
    <property type="entry name" value="Beta-lactam_resp_regulator"/>
</dbReference>
<evidence type="ECO:0000313" key="5">
    <source>
        <dbReference type="EMBL" id="WXA13456.1"/>
    </source>
</evidence>